<evidence type="ECO:0000256" key="2">
    <source>
        <dbReference type="SAM" id="SignalP"/>
    </source>
</evidence>
<dbReference type="EMBL" id="KN824337">
    <property type="protein sequence ID" value="KIM23444.1"/>
    <property type="molecule type" value="Genomic_DNA"/>
</dbReference>
<evidence type="ECO:0000313" key="3">
    <source>
        <dbReference type="EMBL" id="KIM23444.1"/>
    </source>
</evidence>
<evidence type="ECO:0000256" key="1">
    <source>
        <dbReference type="SAM" id="MobiDB-lite"/>
    </source>
</evidence>
<dbReference type="AlphaFoldDB" id="A0A0C3ATV9"/>
<proteinExistence type="predicted"/>
<reference evidence="4" key="2">
    <citation type="submission" date="2015-01" db="EMBL/GenBank/DDBJ databases">
        <title>Evolutionary Origins and Diversification of the Mycorrhizal Mutualists.</title>
        <authorList>
            <consortium name="DOE Joint Genome Institute"/>
            <consortium name="Mycorrhizal Genomics Consortium"/>
            <person name="Kohler A."/>
            <person name="Kuo A."/>
            <person name="Nagy L.G."/>
            <person name="Floudas D."/>
            <person name="Copeland A."/>
            <person name="Barry K.W."/>
            <person name="Cichocki N."/>
            <person name="Veneault-Fourrey C."/>
            <person name="LaButti K."/>
            <person name="Lindquist E.A."/>
            <person name="Lipzen A."/>
            <person name="Lundell T."/>
            <person name="Morin E."/>
            <person name="Murat C."/>
            <person name="Riley R."/>
            <person name="Ohm R."/>
            <person name="Sun H."/>
            <person name="Tunlid A."/>
            <person name="Henrissat B."/>
            <person name="Grigoriev I.V."/>
            <person name="Hibbett D.S."/>
            <person name="Martin F."/>
        </authorList>
    </citation>
    <scope>NUCLEOTIDE SEQUENCE [LARGE SCALE GENOMIC DNA]</scope>
    <source>
        <strain evidence="4">MAFF 305830</strain>
    </source>
</reference>
<feature type="compositionally biased region" description="Polar residues" evidence="1">
    <location>
        <begin position="156"/>
        <end position="173"/>
    </location>
</feature>
<feature type="compositionally biased region" description="Polar residues" evidence="1">
    <location>
        <begin position="188"/>
        <end position="229"/>
    </location>
</feature>
<feature type="chain" id="PRO_5002161184" evidence="2">
    <location>
        <begin position="20"/>
        <end position="229"/>
    </location>
</feature>
<accession>A0A0C3ATV9</accession>
<name>A0A0C3ATV9_SERVB</name>
<feature type="region of interest" description="Disordered" evidence="1">
    <location>
        <begin position="24"/>
        <end position="119"/>
    </location>
</feature>
<feature type="compositionally biased region" description="Low complexity" evidence="1">
    <location>
        <begin position="65"/>
        <end position="77"/>
    </location>
</feature>
<feature type="region of interest" description="Disordered" evidence="1">
    <location>
        <begin position="147"/>
        <end position="229"/>
    </location>
</feature>
<sequence>MRFFSPKLVLLFVAATALALPIISPEQTLSLEKRGGPGDASGSGSGKGKGLDNRPPSPAPPSVGSTPPNSRPSSPTRGDVLRLGPQPPDSRRAPPVPRLTASAVTAPKREVQNIPGGRNEALARLEGNRPSPKDPSVRNAANAAANAIANRQRQNPPNTVANRQRQDLPNTIANRRPAPFTATDRQRQAQVLNRVTAQIQRQQQVGSNIQQQRQQGGNPSRWSGSSGGR</sequence>
<dbReference type="HOGENOM" id="CLU_105531_0_0_1"/>
<gene>
    <name evidence="3" type="ORF">M408DRAFT_27893</name>
</gene>
<feature type="signal peptide" evidence="2">
    <location>
        <begin position="1"/>
        <end position="19"/>
    </location>
</feature>
<reference evidence="3 4" key="1">
    <citation type="submission" date="2014-04" db="EMBL/GenBank/DDBJ databases">
        <authorList>
            <consortium name="DOE Joint Genome Institute"/>
            <person name="Kuo A."/>
            <person name="Zuccaro A."/>
            <person name="Kohler A."/>
            <person name="Nagy L.G."/>
            <person name="Floudas D."/>
            <person name="Copeland A."/>
            <person name="Barry K.W."/>
            <person name="Cichocki N."/>
            <person name="Veneault-Fourrey C."/>
            <person name="LaButti K."/>
            <person name="Lindquist E.A."/>
            <person name="Lipzen A."/>
            <person name="Lundell T."/>
            <person name="Morin E."/>
            <person name="Murat C."/>
            <person name="Sun H."/>
            <person name="Tunlid A."/>
            <person name="Henrissat B."/>
            <person name="Grigoriev I.V."/>
            <person name="Hibbett D.S."/>
            <person name="Martin F."/>
            <person name="Nordberg H.P."/>
            <person name="Cantor M.N."/>
            <person name="Hua S.X."/>
        </authorList>
    </citation>
    <scope>NUCLEOTIDE SEQUENCE [LARGE SCALE GENOMIC DNA]</scope>
    <source>
        <strain evidence="3 4">MAFF 305830</strain>
    </source>
</reference>
<evidence type="ECO:0000313" key="4">
    <source>
        <dbReference type="Proteomes" id="UP000054097"/>
    </source>
</evidence>
<keyword evidence="2" id="KW-0732">Signal</keyword>
<organism evidence="3 4">
    <name type="scientific">Serendipita vermifera MAFF 305830</name>
    <dbReference type="NCBI Taxonomy" id="933852"/>
    <lineage>
        <taxon>Eukaryota</taxon>
        <taxon>Fungi</taxon>
        <taxon>Dikarya</taxon>
        <taxon>Basidiomycota</taxon>
        <taxon>Agaricomycotina</taxon>
        <taxon>Agaricomycetes</taxon>
        <taxon>Sebacinales</taxon>
        <taxon>Serendipitaceae</taxon>
        <taxon>Serendipita</taxon>
    </lineage>
</organism>
<dbReference type="Proteomes" id="UP000054097">
    <property type="component" value="Unassembled WGS sequence"/>
</dbReference>
<keyword evidence="4" id="KW-1185">Reference proteome</keyword>
<feature type="compositionally biased region" description="Gly residues" evidence="1">
    <location>
        <begin position="37"/>
        <end position="48"/>
    </location>
</feature>
<protein>
    <submittedName>
        <fullName evidence="3">Uncharacterized protein</fullName>
    </submittedName>
</protein>